<dbReference type="Proteomes" id="UP000324585">
    <property type="component" value="Unassembled WGS sequence"/>
</dbReference>
<keyword evidence="1" id="KW-1133">Transmembrane helix</keyword>
<name>A0A5J4YHX2_PORPP</name>
<organism evidence="3 4">
    <name type="scientific">Porphyridium purpureum</name>
    <name type="common">Red alga</name>
    <name type="synonym">Porphyridium cruentum</name>
    <dbReference type="NCBI Taxonomy" id="35688"/>
    <lineage>
        <taxon>Eukaryota</taxon>
        <taxon>Rhodophyta</taxon>
        <taxon>Bangiophyceae</taxon>
        <taxon>Porphyridiales</taxon>
        <taxon>Porphyridiaceae</taxon>
        <taxon>Porphyridium</taxon>
    </lineage>
</organism>
<accession>A0A5J4YHX2</accession>
<evidence type="ECO:0000313" key="3">
    <source>
        <dbReference type="EMBL" id="KAA8491021.1"/>
    </source>
</evidence>
<gene>
    <name evidence="3" type="ORF">FVE85_4438</name>
</gene>
<dbReference type="PROSITE" id="PS00028">
    <property type="entry name" value="ZINC_FINGER_C2H2_1"/>
    <property type="match status" value="1"/>
</dbReference>
<feature type="transmembrane region" description="Helical" evidence="1">
    <location>
        <begin position="347"/>
        <end position="363"/>
    </location>
</feature>
<dbReference type="AlphaFoldDB" id="A0A5J4YHX2"/>
<protein>
    <recommendedName>
        <fullName evidence="2">C2H2-type domain-containing protein</fullName>
    </recommendedName>
</protein>
<keyword evidence="1" id="KW-0812">Transmembrane</keyword>
<keyword evidence="4" id="KW-1185">Reference proteome</keyword>
<evidence type="ECO:0000313" key="4">
    <source>
        <dbReference type="Proteomes" id="UP000324585"/>
    </source>
</evidence>
<comment type="caution">
    <text evidence="3">The sequence shown here is derived from an EMBL/GenBank/DDBJ whole genome shotgun (WGS) entry which is preliminary data.</text>
</comment>
<evidence type="ECO:0000259" key="2">
    <source>
        <dbReference type="PROSITE" id="PS00028"/>
    </source>
</evidence>
<keyword evidence="1" id="KW-0472">Membrane</keyword>
<dbReference type="EMBL" id="VRMN01000016">
    <property type="protein sequence ID" value="KAA8491021.1"/>
    <property type="molecule type" value="Genomic_DNA"/>
</dbReference>
<feature type="domain" description="C2H2-type" evidence="2">
    <location>
        <begin position="173"/>
        <end position="194"/>
    </location>
</feature>
<proteinExistence type="predicted"/>
<dbReference type="InterPro" id="IPR013087">
    <property type="entry name" value="Znf_C2H2_type"/>
</dbReference>
<sequence length="431" mass="47883">MFARLELATSHEWMFESCPYNPCVFRQGCFAGSAATPLLDLIVLLSVPVAIMRAPIGVLVACVLACFSAVAADTDENACALVRSQDARIASRDTWRRFARTVALYAPEAVSMAANSKFSAPWTEPKCDILQLLDGVLEDAGSAQGSPLRRFAWHESNKVSPSYNRLEPGFWGCRLCNKQFQSEWHLDKHLVTKHGSAAREEETRAPCLAELCGRVLPCGPLPERELTCRHTHGEREGHKAEAVATLTTTSLVYEAYSWCQSVDARAARYAQCAEQWEHCVSPAYAARAVLLKQLRVLCDEAVRDECKAWRGPYRTLANSNVREDARLFPDSASPPLRKQFTFEARKVVGALFCVGLTIFYVIWRVTKTMKTAGPDLKRRAHVRGSDGGYQGLQSTGAGALQHRKGLLLTGSLSDLWNQLRKFAQPAKRKTY</sequence>
<reference evidence="4" key="1">
    <citation type="journal article" date="2019" name="Nat. Commun.">
        <title>Expansion of phycobilisome linker gene families in mesophilic red algae.</title>
        <authorList>
            <person name="Lee J."/>
            <person name="Kim D."/>
            <person name="Bhattacharya D."/>
            <person name="Yoon H.S."/>
        </authorList>
    </citation>
    <scope>NUCLEOTIDE SEQUENCE [LARGE SCALE GENOMIC DNA]</scope>
    <source>
        <strain evidence="4">CCMP 1328</strain>
    </source>
</reference>
<evidence type="ECO:0000256" key="1">
    <source>
        <dbReference type="SAM" id="Phobius"/>
    </source>
</evidence>